<feature type="region of interest" description="Disordered" evidence="1">
    <location>
        <begin position="1"/>
        <end position="44"/>
    </location>
</feature>
<comment type="caution">
    <text evidence="2">The sequence shown here is derived from an EMBL/GenBank/DDBJ whole genome shotgun (WGS) entry which is preliminary data.</text>
</comment>
<feature type="compositionally biased region" description="Basic and acidic residues" evidence="1">
    <location>
        <begin position="26"/>
        <end position="44"/>
    </location>
</feature>
<dbReference type="Proteomes" id="UP001059596">
    <property type="component" value="Unassembled WGS sequence"/>
</dbReference>
<evidence type="ECO:0000313" key="2">
    <source>
        <dbReference type="EMBL" id="KAI8040884.1"/>
    </source>
</evidence>
<dbReference type="AlphaFoldDB" id="A0A9P9YPR3"/>
<accession>A0A9P9YPR3</accession>
<name>A0A9P9YPR3_9MUSC</name>
<dbReference type="EMBL" id="JAMKOV010000004">
    <property type="protein sequence ID" value="KAI8040884.1"/>
    <property type="molecule type" value="Genomic_DNA"/>
</dbReference>
<organism evidence="2 3">
    <name type="scientific">Drosophila gunungcola</name>
    <name type="common">fruit fly</name>
    <dbReference type="NCBI Taxonomy" id="103775"/>
    <lineage>
        <taxon>Eukaryota</taxon>
        <taxon>Metazoa</taxon>
        <taxon>Ecdysozoa</taxon>
        <taxon>Arthropoda</taxon>
        <taxon>Hexapoda</taxon>
        <taxon>Insecta</taxon>
        <taxon>Pterygota</taxon>
        <taxon>Neoptera</taxon>
        <taxon>Endopterygota</taxon>
        <taxon>Diptera</taxon>
        <taxon>Brachycera</taxon>
        <taxon>Muscomorpha</taxon>
        <taxon>Ephydroidea</taxon>
        <taxon>Drosophilidae</taxon>
        <taxon>Drosophila</taxon>
        <taxon>Sophophora</taxon>
    </lineage>
</organism>
<protein>
    <submittedName>
        <fullName evidence="2">Uncharacterized protein</fullName>
    </submittedName>
</protein>
<evidence type="ECO:0000256" key="1">
    <source>
        <dbReference type="SAM" id="MobiDB-lite"/>
    </source>
</evidence>
<reference evidence="2" key="1">
    <citation type="journal article" date="2023" name="Genome Biol. Evol.">
        <title>Long-read-based Genome Assembly of Drosophila gunungcola Reveals Fewer Chemosensory Genes in Flower-breeding Species.</title>
        <authorList>
            <person name="Negi A."/>
            <person name="Liao B.Y."/>
            <person name="Yeh S.D."/>
        </authorList>
    </citation>
    <scope>NUCLEOTIDE SEQUENCE</scope>
    <source>
        <strain evidence="2">Sukarami</strain>
    </source>
</reference>
<keyword evidence="3" id="KW-1185">Reference proteome</keyword>
<evidence type="ECO:0000313" key="3">
    <source>
        <dbReference type="Proteomes" id="UP001059596"/>
    </source>
</evidence>
<sequence length="171" mass="19080">MCSTNTRPNPRRRRRRRPRPQGLDQTRPDQTRPPDKEINGRGDFAQRKNAKLSLRVKLFLAIFSQLPLDVREAKRGFQDGSQSADKIDGQINCFDSAVHAHAQVHRCGRDDGAMGRPPPGQKALDGARSGSFLSPYVMRFILMTLGVMSPNLVLSLESSGSRLQYPVLARA</sequence>
<gene>
    <name evidence="2" type="ORF">M5D96_006827</name>
</gene>
<feature type="compositionally biased region" description="Basic residues" evidence="1">
    <location>
        <begin position="9"/>
        <end position="19"/>
    </location>
</feature>
<proteinExistence type="predicted"/>